<dbReference type="Proteomes" id="UP000007161">
    <property type="component" value="Chromosome"/>
</dbReference>
<name>H2J4B6_MARPK</name>
<reference evidence="2" key="2">
    <citation type="submission" date="2012-01" db="EMBL/GenBank/DDBJ databases">
        <title>Complete sequence of chromosome of Marinitoga piezophila KA3.</title>
        <authorList>
            <person name="Lucas S."/>
            <person name="Han J."/>
            <person name="Lapidus A."/>
            <person name="Cheng J.-F."/>
            <person name="Goodwin L."/>
            <person name="Pitluck S."/>
            <person name="Peters L."/>
            <person name="Mikhailova N."/>
            <person name="Teshima H."/>
            <person name="Detter J.C."/>
            <person name="Han C."/>
            <person name="Tapia R."/>
            <person name="Land M."/>
            <person name="Hauser L."/>
            <person name="Kyrpides N."/>
            <person name="Ivanova N."/>
            <person name="Pagani I."/>
            <person name="Jebbar M."/>
            <person name="Vannier P."/>
            <person name="Oger P."/>
            <person name="Cario A."/>
            <person name="Bartlett D."/>
            <person name="Noll K.M."/>
            <person name="Woyke T."/>
        </authorList>
    </citation>
    <scope>NUCLEOTIDE SEQUENCE [LARGE SCALE GENOMIC DNA]</scope>
    <source>
        <strain evidence="2">DSM 14283 / JCM 11233 / KA3</strain>
    </source>
</reference>
<dbReference type="AlphaFoldDB" id="H2J4B6"/>
<dbReference type="OrthoDB" id="9882829at2"/>
<dbReference type="HOGENOM" id="CLU_681150_0_0_0"/>
<sequence length="404" mass="46874">MRFHDKIDFKLLDSMFKDEFEYEQEDVDFLYNFIPKFIIISIALTMQKKLSLVGDGSEKDKVDQIWSIWENNNMQTLKYEIAKHFFLYNQVNLEAVLEDTTDKISGTKIILHHPSAVSIEKVANEIVKVEIQSEIFIDGKKVQTKKILTEDEIITKIGDKEERKPNLYDGIPFIRIDNENYRIIGLIRLQDRLNLYESYLDVLFDLHADPILYDDLGEAFMAKQQANKETKIIVSKDKRKIRKFLHYPRDSKGLNLLESNGAMAERIQVQQDKINKTIEKLFPEVVLMDILKAGGQITGPGLEKKLIEISSHINLARGSLKNGLEELNELISWLIFDQKIKTQIEFEPITPRDFDDVINEVTKASGLLSKKWQLEKLQKEGIINNAEEEMKNLEKENQASPLGW</sequence>
<protein>
    <recommendedName>
        <fullName evidence="3">Phage portal protein, SPP1 Gp6</fullName>
    </recommendedName>
</protein>
<keyword evidence="2" id="KW-1185">Reference proteome</keyword>
<proteinExistence type="predicted"/>
<dbReference type="KEGG" id="mpz:Marpi_0321"/>
<evidence type="ECO:0008006" key="3">
    <source>
        <dbReference type="Google" id="ProtNLM"/>
    </source>
</evidence>
<reference evidence="1 2" key="1">
    <citation type="journal article" date="2012" name="J. Bacteriol.">
        <title>Complete Genome Sequence of the Thermophilic, Piezophilic, Heterotrophic Bacterium Marinitoga piezophila KA3.</title>
        <authorList>
            <person name="Lucas S."/>
            <person name="Han J."/>
            <person name="Lapidus A."/>
            <person name="Cheng J.F."/>
            <person name="Goodwin L.A."/>
            <person name="Pitluck S."/>
            <person name="Peters L."/>
            <person name="Mikhailova N."/>
            <person name="Teshima H."/>
            <person name="Detter J.C."/>
            <person name="Han C."/>
            <person name="Tapia R."/>
            <person name="Land M."/>
            <person name="Hauser L."/>
            <person name="Kyrpides N.C."/>
            <person name="Ivanova N."/>
            <person name="Pagani I."/>
            <person name="Vannier P."/>
            <person name="Oger P."/>
            <person name="Bartlett D.H."/>
            <person name="Noll K.M."/>
            <person name="Woyke T."/>
            <person name="Jebbar M."/>
        </authorList>
    </citation>
    <scope>NUCLEOTIDE SEQUENCE [LARGE SCALE GENOMIC DNA]</scope>
    <source>
        <strain evidence="2">DSM 14283 / JCM 11233 / KA3</strain>
    </source>
</reference>
<dbReference type="RefSeq" id="WP_014295843.1">
    <property type="nucleotide sequence ID" value="NC_016751.1"/>
</dbReference>
<accession>H2J4B6</accession>
<gene>
    <name evidence="1" type="ordered locus">Marpi_0321</name>
</gene>
<dbReference type="EMBL" id="CP003257">
    <property type="protein sequence ID" value="AEX84771.1"/>
    <property type="molecule type" value="Genomic_DNA"/>
</dbReference>
<organism evidence="1 2">
    <name type="scientific">Marinitoga piezophila (strain DSM 14283 / JCM 11233 / KA3)</name>
    <dbReference type="NCBI Taxonomy" id="443254"/>
    <lineage>
        <taxon>Bacteria</taxon>
        <taxon>Thermotogati</taxon>
        <taxon>Thermotogota</taxon>
        <taxon>Thermotogae</taxon>
        <taxon>Petrotogales</taxon>
        <taxon>Petrotogaceae</taxon>
        <taxon>Marinitoga</taxon>
    </lineage>
</organism>
<dbReference type="STRING" id="443254.Marpi_0321"/>
<evidence type="ECO:0000313" key="1">
    <source>
        <dbReference type="EMBL" id="AEX84771.1"/>
    </source>
</evidence>
<evidence type="ECO:0000313" key="2">
    <source>
        <dbReference type="Proteomes" id="UP000007161"/>
    </source>
</evidence>